<dbReference type="InterPro" id="IPR003742">
    <property type="entry name" value="RlmH-like"/>
</dbReference>
<evidence type="ECO:0000313" key="5">
    <source>
        <dbReference type="EMBL" id="GLC47927.1"/>
    </source>
</evidence>
<dbReference type="Gene3D" id="3.40.1280.10">
    <property type="match status" value="1"/>
</dbReference>
<gene>
    <name evidence="5" type="primary">PLEST000490</name>
    <name evidence="5" type="ORF">PLESTB_000040600</name>
</gene>
<evidence type="ECO:0000256" key="4">
    <source>
        <dbReference type="ARBA" id="ARBA00038303"/>
    </source>
</evidence>
<dbReference type="AlphaFoldDB" id="A0A9W6B986"/>
<dbReference type="GO" id="GO:0006364">
    <property type="term" value="P:rRNA processing"/>
    <property type="evidence" value="ECO:0007669"/>
    <property type="project" value="InterPro"/>
</dbReference>
<organism evidence="5 6">
    <name type="scientific">Pleodorina starrii</name>
    <dbReference type="NCBI Taxonomy" id="330485"/>
    <lineage>
        <taxon>Eukaryota</taxon>
        <taxon>Viridiplantae</taxon>
        <taxon>Chlorophyta</taxon>
        <taxon>core chlorophytes</taxon>
        <taxon>Chlorophyceae</taxon>
        <taxon>CS clade</taxon>
        <taxon>Chlamydomonadales</taxon>
        <taxon>Volvocaceae</taxon>
        <taxon>Pleodorina</taxon>
    </lineage>
</organism>
<dbReference type="Proteomes" id="UP001165080">
    <property type="component" value="Unassembled WGS sequence"/>
</dbReference>
<keyword evidence="1" id="KW-0489">Methyltransferase</keyword>
<dbReference type="InterPro" id="IPR029028">
    <property type="entry name" value="Alpha/beta_knot_MTases"/>
</dbReference>
<keyword evidence="2" id="KW-0808">Transferase</keyword>
<sequence length="210" mass="23031">MPLQTFALKTAPTAAGQHKQASLPSVAKSLGLWPHQRCAGQDVRAWAGNGRRDVHIMPMTVIIVSKESSKGGKMFADELFDKVSRYTSVRINAIKPNPRNSQIPEEQRVAEGQKVLKAIEGRDYVVVLDERGQELSSEGLADLVAAAGDVNRPLVFCIGGPYGHSDAVRGRADRMVRLSSMVLNHQVALVVLLEQLYRACTILRGVPYHH</sequence>
<evidence type="ECO:0000313" key="6">
    <source>
        <dbReference type="Proteomes" id="UP001165080"/>
    </source>
</evidence>
<dbReference type="GO" id="GO:0008168">
    <property type="term" value="F:methyltransferase activity"/>
    <property type="evidence" value="ECO:0007669"/>
    <property type="project" value="UniProtKB-KW"/>
</dbReference>
<evidence type="ECO:0000256" key="1">
    <source>
        <dbReference type="ARBA" id="ARBA00022603"/>
    </source>
</evidence>
<dbReference type="GO" id="GO:0032259">
    <property type="term" value="P:methylation"/>
    <property type="evidence" value="ECO:0007669"/>
    <property type="project" value="UniProtKB-KW"/>
</dbReference>
<evidence type="ECO:0000256" key="3">
    <source>
        <dbReference type="ARBA" id="ARBA00022691"/>
    </source>
</evidence>
<keyword evidence="6" id="KW-1185">Reference proteome</keyword>
<dbReference type="PANTHER" id="PTHR33603:SF1">
    <property type="entry name" value="RIBOSOMAL RNA LARGE SUBUNIT METHYLTRANSFERASE H"/>
    <property type="match status" value="1"/>
</dbReference>
<dbReference type="InterPro" id="IPR029026">
    <property type="entry name" value="tRNA_m1G_MTases_N"/>
</dbReference>
<dbReference type="EMBL" id="BRXU01000001">
    <property type="protein sequence ID" value="GLC47927.1"/>
    <property type="molecule type" value="Genomic_DNA"/>
</dbReference>
<proteinExistence type="inferred from homology"/>
<dbReference type="HAMAP" id="MF_00658">
    <property type="entry name" value="23SrRNA_methyltr_H"/>
    <property type="match status" value="1"/>
</dbReference>
<dbReference type="Pfam" id="PF02590">
    <property type="entry name" value="SPOUT_MTase"/>
    <property type="match status" value="1"/>
</dbReference>
<dbReference type="CDD" id="cd18081">
    <property type="entry name" value="RlmH-like"/>
    <property type="match status" value="1"/>
</dbReference>
<protein>
    <submittedName>
        <fullName evidence="5">Uncharacterized protein</fullName>
    </submittedName>
</protein>
<dbReference type="PANTHER" id="PTHR33603">
    <property type="entry name" value="METHYLTRANSFERASE"/>
    <property type="match status" value="1"/>
</dbReference>
<evidence type="ECO:0000256" key="2">
    <source>
        <dbReference type="ARBA" id="ARBA00022679"/>
    </source>
</evidence>
<comment type="similarity">
    <text evidence="4">Belongs to the RNA methyltransferase RlmH family.</text>
</comment>
<name>A0A9W6B986_9CHLO</name>
<comment type="caution">
    <text evidence="5">The sequence shown here is derived from an EMBL/GenBank/DDBJ whole genome shotgun (WGS) entry which is preliminary data.</text>
</comment>
<dbReference type="SUPFAM" id="SSF75217">
    <property type="entry name" value="alpha/beta knot"/>
    <property type="match status" value="1"/>
</dbReference>
<accession>A0A9W6B986</accession>
<keyword evidence="3" id="KW-0949">S-adenosyl-L-methionine</keyword>
<reference evidence="5 6" key="1">
    <citation type="journal article" date="2023" name="Commun. Biol.">
        <title>Reorganization of the ancestral sex-determining regions during the evolution of trioecy in Pleodorina starrii.</title>
        <authorList>
            <person name="Takahashi K."/>
            <person name="Suzuki S."/>
            <person name="Kawai-Toyooka H."/>
            <person name="Yamamoto K."/>
            <person name="Hamaji T."/>
            <person name="Ootsuki R."/>
            <person name="Yamaguchi H."/>
            <person name="Kawachi M."/>
            <person name="Higashiyama T."/>
            <person name="Nozaki H."/>
        </authorList>
    </citation>
    <scope>NUCLEOTIDE SEQUENCE [LARGE SCALE GENOMIC DNA]</scope>
    <source>
        <strain evidence="5 6">NIES-4479</strain>
    </source>
</reference>